<comment type="cofactor">
    <cofactor evidence="1">
        <name>Mg(2+)</name>
        <dbReference type="ChEBI" id="CHEBI:18420"/>
    </cofactor>
</comment>
<evidence type="ECO:0000256" key="5">
    <source>
        <dbReference type="ARBA" id="ARBA00022801"/>
    </source>
</evidence>
<sequence length="345" mass="37161">MKGSTIALDTYNGRKAAAQITDGQLTDLLIEPPEGVTLPGAIFRAICDRPLKGQGGMMLRLPNGQSGFLRQGKGLKPGERLLVQVTGFGADGKAVPVTQKVLFKSRYAIVTPGAPGINVSRAIRDDEVRVRLLEIAHEVMGDADEGLIIRSVAATGAEDDIADDIAAMIDLSRAVLADQDGDTELLVDGPDPHELAWRDWDDPDLLDDRENAFDRHNVHEMIDAARGAYMRLSGGASMHVEPTRALIAIDVNTGGDTSPAAGLKANIAAARALPAALRCRGLGGQIVVDFAPCPKKDRRQLEQVLRAALKAEGIETAMVGWTQLGLFELQRKRERLPLSRCLEDR</sequence>
<keyword evidence="2" id="KW-0540">Nuclease</keyword>
<reference evidence="9 10" key="1">
    <citation type="submission" date="2019-06" db="EMBL/GenBank/DDBJ databases">
        <title>A novel species of marine bacteria.</title>
        <authorList>
            <person name="Wang Y."/>
        </authorList>
    </citation>
    <scope>NUCLEOTIDE SEQUENCE [LARGE SCALE GENOMIC DNA]</scope>
    <source>
        <strain evidence="9 10">MA1-10</strain>
    </source>
</reference>
<keyword evidence="10" id="KW-1185">Reference proteome</keyword>
<feature type="domain" description="RNA-binding protein AU-1/Ribonuclease E/G" evidence="8">
    <location>
        <begin position="104"/>
        <end position="198"/>
    </location>
</feature>
<dbReference type="GO" id="GO:0046872">
    <property type="term" value="F:metal ion binding"/>
    <property type="evidence" value="ECO:0007669"/>
    <property type="project" value="UniProtKB-KW"/>
</dbReference>
<dbReference type="GO" id="GO:0004540">
    <property type="term" value="F:RNA nuclease activity"/>
    <property type="evidence" value="ECO:0007669"/>
    <property type="project" value="InterPro"/>
</dbReference>
<dbReference type="PANTHER" id="PTHR30001">
    <property type="entry name" value="RIBONUCLEASE"/>
    <property type="match status" value="1"/>
</dbReference>
<dbReference type="Proteomes" id="UP000315816">
    <property type="component" value="Unassembled WGS sequence"/>
</dbReference>
<feature type="domain" description="RNA-binding protein AU-1/Ribonuclease E/G" evidence="8">
    <location>
        <begin position="206"/>
        <end position="333"/>
    </location>
</feature>
<evidence type="ECO:0000256" key="1">
    <source>
        <dbReference type="ARBA" id="ARBA00001946"/>
    </source>
</evidence>
<evidence type="ECO:0000313" key="10">
    <source>
        <dbReference type="Proteomes" id="UP000315816"/>
    </source>
</evidence>
<keyword evidence="3" id="KW-0479">Metal-binding</keyword>
<gene>
    <name evidence="9" type="ORF">FIL88_14100</name>
</gene>
<dbReference type="GO" id="GO:0005737">
    <property type="term" value="C:cytoplasm"/>
    <property type="evidence" value="ECO:0007669"/>
    <property type="project" value="TreeGrafter"/>
</dbReference>
<dbReference type="Pfam" id="PF10150">
    <property type="entry name" value="RNase_E_G"/>
    <property type="match status" value="2"/>
</dbReference>
<keyword evidence="7" id="KW-0694">RNA-binding</keyword>
<protein>
    <submittedName>
        <fullName evidence="9">Ribonuclease G</fullName>
    </submittedName>
</protein>
<comment type="caution">
    <text evidence="9">The sequence shown here is derived from an EMBL/GenBank/DDBJ whole genome shotgun (WGS) entry which is preliminary data.</text>
</comment>
<dbReference type="AlphaFoldDB" id="A0A545SMJ6"/>
<evidence type="ECO:0000256" key="4">
    <source>
        <dbReference type="ARBA" id="ARBA00022759"/>
    </source>
</evidence>
<keyword evidence="6" id="KW-0460">Magnesium</keyword>
<proteinExistence type="predicted"/>
<evidence type="ECO:0000313" key="9">
    <source>
        <dbReference type="EMBL" id="TQV66185.1"/>
    </source>
</evidence>
<dbReference type="OrthoDB" id="9804278at2"/>
<evidence type="ECO:0000256" key="6">
    <source>
        <dbReference type="ARBA" id="ARBA00022842"/>
    </source>
</evidence>
<dbReference type="GO" id="GO:0016787">
    <property type="term" value="F:hydrolase activity"/>
    <property type="evidence" value="ECO:0007669"/>
    <property type="project" value="UniProtKB-KW"/>
</dbReference>
<dbReference type="GO" id="GO:0006364">
    <property type="term" value="P:rRNA processing"/>
    <property type="evidence" value="ECO:0007669"/>
    <property type="project" value="TreeGrafter"/>
</dbReference>
<organism evidence="9 10">
    <name type="scientific">Aliiroseovarius halocynthiae</name>
    <dbReference type="NCBI Taxonomy" id="985055"/>
    <lineage>
        <taxon>Bacteria</taxon>
        <taxon>Pseudomonadati</taxon>
        <taxon>Pseudomonadota</taxon>
        <taxon>Alphaproteobacteria</taxon>
        <taxon>Rhodobacterales</taxon>
        <taxon>Paracoccaceae</taxon>
        <taxon>Aliiroseovarius</taxon>
    </lineage>
</organism>
<dbReference type="InterPro" id="IPR019307">
    <property type="entry name" value="RNA-bd_AU-1/RNase_E/G"/>
</dbReference>
<keyword evidence="4" id="KW-0255">Endonuclease</keyword>
<dbReference type="RefSeq" id="WP_142854517.1">
    <property type="nucleotide sequence ID" value="NZ_FXWW01000006.1"/>
</dbReference>
<dbReference type="InterPro" id="IPR004659">
    <property type="entry name" value="RNase_E/G"/>
</dbReference>
<dbReference type="GO" id="GO:0004519">
    <property type="term" value="F:endonuclease activity"/>
    <property type="evidence" value="ECO:0007669"/>
    <property type="project" value="UniProtKB-KW"/>
</dbReference>
<name>A0A545SMJ6_9RHOB</name>
<accession>A0A545SMJ6</accession>
<dbReference type="EMBL" id="VICH01000011">
    <property type="protein sequence ID" value="TQV66185.1"/>
    <property type="molecule type" value="Genomic_DNA"/>
</dbReference>
<evidence type="ECO:0000256" key="2">
    <source>
        <dbReference type="ARBA" id="ARBA00022722"/>
    </source>
</evidence>
<dbReference type="GO" id="GO:0003723">
    <property type="term" value="F:RNA binding"/>
    <property type="evidence" value="ECO:0007669"/>
    <property type="project" value="UniProtKB-KW"/>
</dbReference>
<evidence type="ECO:0000259" key="8">
    <source>
        <dbReference type="Pfam" id="PF10150"/>
    </source>
</evidence>
<evidence type="ECO:0000256" key="7">
    <source>
        <dbReference type="ARBA" id="ARBA00022884"/>
    </source>
</evidence>
<evidence type="ECO:0000256" key="3">
    <source>
        <dbReference type="ARBA" id="ARBA00022723"/>
    </source>
</evidence>
<dbReference type="PANTHER" id="PTHR30001:SF1">
    <property type="entry name" value="RIBONUCLEASE E_G-LIKE PROTEIN, CHLOROPLASTIC"/>
    <property type="match status" value="1"/>
</dbReference>
<keyword evidence="5" id="KW-0378">Hydrolase</keyword>